<feature type="region of interest" description="Disordered" evidence="1">
    <location>
        <begin position="1"/>
        <end position="86"/>
    </location>
</feature>
<dbReference type="EMBL" id="JAXQNO010000022">
    <property type="protein sequence ID" value="KAK4767634.1"/>
    <property type="molecule type" value="Genomic_DNA"/>
</dbReference>
<keyword evidence="3" id="KW-1185">Reference proteome</keyword>
<name>A0AAN7KHX2_TRANT</name>
<feature type="compositionally biased region" description="Low complexity" evidence="1">
    <location>
        <begin position="15"/>
        <end position="25"/>
    </location>
</feature>
<accession>A0AAN7KHX2</accession>
<dbReference type="Proteomes" id="UP001346149">
    <property type="component" value="Unassembled WGS sequence"/>
</dbReference>
<proteinExistence type="predicted"/>
<comment type="caution">
    <text evidence="2">The sequence shown here is derived from an EMBL/GenBank/DDBJ whole genome shotgun (WGS) entry which is preliminary data.</text>
</comment>
<reference evidence="2 3" key="1">
    <citation type="journal article" date="2023" name="Hortic Res">
        <title>Pangenome of water caltrop reveals structural variations and asymmetric subgenome divergence after allopolyploidization.</title>
        <authorList>
            <person name="Zhang X."/>
            <person name="Chen Y."/>
            <person name="Wang L."/>
            <person name="Yuan Y."/>
            <person name="Fang M."/>
            <person name="Shi L."/>
            <person name="Lu R."/>
            <person name="Comes H.P."/>
            <person name="Ma Y."/>
            <person name="Chen Y."/>
            <person name="Huang G."/>
            <person name="Zhou Y."/>
            <person name="Zheng Z."/>
            <person name="Qiu Y."/>
        </authorList>
    </citation>
    <scope>NUCLEOTIDE SEQUENCE [LARGE SCALE GENOMIC DNA]</scope>
    <source>
        <strain evidence="2">F231</strain>
    </source>
</reference>
<feature type="compositionally biased region" description="Basic and acidic residues" evidence="1">
    <location>
        <begin position="33"/>
        <end position="50"/>
    </location>
</feature>
<gene>
    <name evidence="2" type="ORF">SAY86_015384</name>
</gene>
<sequence>MKRFDAIRNLGSGHGSDSSASDLSARAQPDPCIRPDLRDGCRGARLEPNHHQLRRLIRAGRPADGRPEPNLQGRGAGSRLKRASSR</sequence>
<dbReference type="AlphaFoldDB" id="A0AAN7KHX2"/>
<evidence type="ECO:0000313" key="2">
    <source>
        <dbReference type="EMBL" id="KAK4767634.1"/>
    </source>
</evidence>
<evidence type="ECO:0000313" key="3">
    <source>
        <dbReference type="Proteomes" id="UP001346149"/>
    </source>
</evidence>
<evidence type="ECO:0000256" key="1">
    <source>
        <dbReference type="SAM" id="MobiDB-lite"/>
    </source>
</evidence>
<protein>
    <submittedName>
        <fullName evidence="2">Uncharacterized protein</fullName>
    </submittedName>
</protein>
<organism evidence="2 3">
    <name type="scientific">Trapa natans</name>
    <name type="common">Water chestnut</name>
    <dbReference type="NCBI Taxonomy" id="22666"/>
    <lineage>
        <taxon>Eukaryota</taxon>
        <taxon>Viridiplantae</taxon>
        <taxon>Streptophyta</taxon>
        <taxon>Embryophyta</taxon>
        <taxon>Tracheophyta</taxon>
        <taxon>Spermatophyta</taxon>
        <taxon>Magnoliopsida</taxon>
        <taxon>eudicotyledons</taxon>
        <taxon>Gunneridae</taxon>
        <taxon>Pentapetalae</taxon>
        <taxon>rosids</taxon>
        <taxon>malvids</taxon>
        <taxon>Myrtales</taxon>
        <taxon>Lythraceae</taxon>
        <taxon>Trapa</taxon>
    </lineage>
</organism>